<dbReference type="Proteomes" id="UP000828236">
    <property type="component" value="Unassembled WGS sequence"/>
</dbReference>
<feature type="signal peptide" evidence="1">
    <location>
        <begin position="1"/>
        <end position="19"/>
    </location>
</feature>
<dbReference type="PANTHER" id="PTHR33964">
    <property type="entry name" value="RE45066P-RELATED"/>
    <property type="match status" value="1"/>
</dbReference>
<keyword evidence="1" id="KW-0732">Signal</keyword>
<proteinExistence type="predicted"/>
<evidence type="ECO:0000313" key="2">
    <source>
        <dbReference type="EMBL" id="KAH7638340.1"/>
    </source>
</evidence>
<keyword evidence="4" id="KW-1185">Reference proteome</keyword>
<dbReference type="PANTHER" id="PTHR33964:SF1">
    <property type="entry name" value="RE45066P"/>
    <property type="match status" value="1"/>
</dbReference>
<accession>A0A922IEX4</accession>
<comment type="caution">
    <text evidence="3">The sequence shown here is derived from an EMBL/GenBank/DDBJ whole genome shotgun (WGS) entry which is preliminary data.</text>
</comment>
<reference evidence="2" key="2">
    <citation type="submission" date="2020-06" db="EMBL/GenBank/DDBJ databases">
        <authorList>
            <person name="Ji K."/>
            <person name="Li J."/>
        </authorList>
    </citation>
    <scope>NUCLEOTIDE SEQUENCE</scope>
    <source>
        <strain evidence="2">JKM2019</strain>
        <tissue evidence="2">Whole body</tissue>
    </source>
</reference>
<reference evidence="3" key="1">
    <citation type="submission" date="2013-05" db="EMBL/GenBank/DDBJ databases">
        <authorList>
            <person name="Yim A.K.Y."/>
            <person name="Chan T.F."/>
            <person name="Ji K.M."/>
            <person name="Liu X.Y."/>
            <person name="Zhou J.W."/>
            <person name="Li R.Q."/>
            <person name="Yang K.Y."/>
            <person name="Li J."/>
            <person name="Li M."/>
            <person name="Law P.T.W."/>
            <person name="Wu Y.L."/>
            <person name="Cai Z.L."/>
            <person name="Qin H."/>
            <person name="Bao Y."/>
            <person name="Leung R.K.K."/>
            <person name="Ng P.K.S."/>
            <person name="Zou J."/>
            <person name="Zhong X.J."/>
            <person name="Ran P.X."/>
            <person name="Zhong N.S."/>
            <person name="Liu Z.G."/>
            <person name="Tsui S.K.W."/>
        </authorList>
    </citation>
    <scope>NUCLEOTIDE SEQUENCE</scope>
    <source>
        <strain evidence="3">Derf</strain>
        <tissue evidence="3">Whole organism</tissue>
    </source>
</reference>
<gene>
    <name evidence="3" type="ORF">DERF_004031</name>
    <name evidence="2" type="ORF">HUG17_9446</name>
</gene>
<reference evidence="3" key="4">
    <citation type="journal article" date="2022" name="Res Sq">
        <title>Comparative Genomics Reveals Insights into the Divergent Evolution of Astigmatic Mites and Household Pest Adaptations.</title>
        <authorList>
            <person name="Xiong Q."/>
            <person name="Wan A.T.-Y."/>
            <person name="Liu X.-Y."/>
            <person name="Fung C.S.-H."/>
            <person name="Xiao X."/>
            <person name="Malainual N."/>
            <person name="Hou J."/>
            <person name="Wang L."/>
            <person name="Wang M."/>
            <person name="Yang K."/>
            <person name="Cui Y."/>
            <person name="Leung E."/>
            <person name="Nong W."/>
            <person name="Shin S.-K."/>
            <person name="Au S."/>
            <person name="Jeong K.Y."/>
            <person name="Chew F.T."/>
            <person name="Hui J."/>
            <person name="Leung T.F."/>
            <person name="Tungtrongchitr A."/>
            <person name="Zhong N."/>
            <person name="Liu Z."/>
            <person name="Tsui S."/>
        </authorList>
    </citation>
    <scope>NUCLEOTIDE SEQUENCE</scope>
    <source>
        <strain evidence="3">Derf</strain>
        <tissue evidence="3">Whole organism</tissue>
    </source>
</reference>
<dbReference type="AlphaFoldDB" id="A0A922IEX4"/>
<organism evidence="3 4">
    <name type="scientific">Dermatophagoides farinae</name>
    <name type="common">American house dust mite</name>
    <dbReference type="NCBI Taxonomy" id="6954"/>
    <lineage>
        <taxon>Eukaryota</taxon>
        <taxon>Metazoa</taxon>
        <taxon>Ecdysozoa</taxon>
        <taxon>Arthropoda</taxon>
        <taxon>Chelicerata</taxon>
        <taxon>Arachnida</taxon>
        <taxon>Acari</taxon>
        <taxon>Acariformes</taxon>
        <taxon>Sarcoptiformes</taxon>
        <taxon>Astigmata</taxon>
        <taxon>Psoroptidia</taxon>
        <taxon>Analgoidea</taxon>
        <taxon>Pyroglyphidae</taxon>
        <taxon>Dermatophagoidinae</taxon>
        <taxon>Dermatophagoides</taxon>
    </lineage>
</organism>
<dbReference type="EMBL" id="SDOV01000008">
    <property type="protein sequence ID" value="KAH7638340.1"/>
    <property type="molecule type" value="Genomic_DNA"/>
</dbReference>
<dbReference type="EMBL" id="ASGP02000001">
    <property type="protein sequence ID" value="KAH9530209.1"/>
    <property type="molecule type" value="Genomic_DNA"/>
</dbReference>
<reference evidence="2" key="3">
    <citation type="journal article" date="2021" name="World Allergy Organ. J.">
        <title>Chromosome-level assembly of Dermatophagoides farinae genome and transcriptome reveals two novel allergens Der f 37 and Der f 39.</title>
        <authorList>
            <person name="Chen J."/>
            <person name="Cai Z."/>
            <person name="Fan D."/>
            <person name="Hu J."/>
            <person name="Hou Y."/>
            <person name="He Y."/>
            <person name="Zhang Z."/>
            <person name="Zhao Z."/>
            <person name="Gao P."/>
            <person name="Hu W."/>
            <person name="Sun J."/>
            <person name="Li J."/>
            <person name="Ji K."/>
        </authorList>
    </citation>
    <scope>NUCLEOTIDE SEQUENCE</scope>
    <source>
        <strain evidence="2">JKM2019</strain>
    </source>
</reference>
<name>A0A922IEX4_DERFA</name>
<protein>
    <recommendedName>
        <fullName evidence="5">Secreted protein</fullName>
    </recommendedName>
</protein>
<evidence type="ECO:0008006" key="5">
    <source>
        <dbReference type="Google" id="ProtNLM"/>
    </source>
</evidence>
<evidence type="ECO:0000313" key="3">
    <source>
        <dbReference type="EMBL" id="KAH9530209.1"/>
    </source>
</evidence>
<sequence>MLTLMLSSAIIVAVLRIDAATYDCDHKKADQCSLNLMPITNSEIIRRPPKTIAQFNVYCGKIRRYERCTRKFAENCLQKESKQTLSILMYGISRVNKRYCTKEARKKALIDLIQCSGPINFRYYGDLLRNASADLHAIREYPDAKLRIPMACCLYSQYTTQTLEHVEKTCPKYRQEVDSIIRGYSGDSFNFLCGDYADESDKCDPIIEKTPKWDGAVKWKSMIIPMVQVIDSLH</sequence>
<evidence type="ECO:0000256" key="1">
    <source>
        <dbReference type="SAM" id="SignalP"/>
    </source>
</evidence>
<evidence type="ECO:0000313" key="4">
    <source>
        <dbReference type="Proteomes" id="UP000790347"/>
    </source>
</evidence>
<dbReference type="Proteomes" id="UP000790347">
    <property type="component" value="Unassembled WGS sequence"/>
</dbReference>
<feature type="chain" id="PRO_5038276982" description="Secreted protein" evidence="1">
    <location>
        <begin position="20"/>
        <end position="234"/>
    </location>
</feature>